<feature type="compositionally biased region" description="Polar residues" evidence="1">
    <location>
        <begin position="340"/>
        <end position="352"/>
    </location>
</feature>
<proteinExistence type="predicted"/>
<keyword evidence="2" id="KW-1133">Transmembrane helix</keyword>
<feature type="region of interest" description="Disordered" evidence="1">
    <location>
        <begin position="301"/>
        <end position="352"/>
    </location>
</feature>
<evidence type="ECO:0000313" key="3">
    <source>
        <dbReference type="EMBL" id="CAE7225975.1"/>
    </source>
</evidence>
<evidence type="ECO:0000256" key="1">
    <source>
        <dbReference type="SAM" id="MobiDB-lite"/>
    </source>
</evidence>
<organism evidence="3 4">
    <name type="scientific">Symbiodinium pilosum</name>
    <name type="common">Dinoflagellate</name>
    <dbReference type="NCBI Taxonomy" id="2952"/>
    <lineage>
        <taxon>Eukaryota</taxon>
        <taxon>Sar</taxon>
        <taxon>Alveolata</taxon>
        <taxon>Dinophyceae</taxon>
        <taxon>Suessiales</taxon>
        <taxon>Symbiodiniaceae</taxon>
        <taxon>Symbiodinium</taxon>
    </lineage>
</organism>
<protein>
    <submittedName>
        <fullName evidence="3">Uncharacterized protein</fullName>
    </submittedName>
</protein>
<feature type="compositionally biased region" description="Low complexity" evidence="1">
    <location>
        <begin position="321"/>
        <end position="337"/>
    </location>
</feature>
<dbReference type="AlphaFoldDB" id="A0A812KL75"/>
<keyword evidence="2" id="KW-0812">Transmembrane</keyword>
<feature type="transmembrane region" description="Helical" evidence="2">
    <location>
        <begin position="361"/>
        <end position="379"/>
    </location>
</feature>
<accession>A0A812KL75</accession>
<evidence type="ECO:0000313" key="4">
    <source>
        <dbReference type="Proteomes" id="UP000649617"/>
    </source>
</evidence>
<keyword evidence="4" id="KW-1185">Reference proteome</keyword>
<keyword evidence="2" id="KW-0472">Membrane</keyword>
<feature type="compositionally biased region" description="Low complexity" evidence="1">
    <location>
        <begin position="301"/>
        <end position="313"/>
    </location>
</feature>
<dbReference type="EMBL" id="CAJNIZ010003789">
    <property type="protein sequence ID" value="CAE7225975.1"/>
    <property type="molecule type" value="Genomic_DNA"/>
</dbReference>
<name>A0A812KL75_SYMPI</name>
<comment type="caution">
    <text evidence="3">The sequence shown here is derived from an EMBL/GenBank/DDBJ whole genome shotgun (WGS) entry which is preliminary data.</text>
</comment>
<gene>
    <name evidence="3" type="ORF">SPIL2461_LOCUS3199</name>
</gene>
<dbReference type="Proteomes" id="UP000649617">
    <property type="component" value="Unassembled WGS sequence"/>
</dbReference>
<reference evidence="3" key="1">
    <citation type="submission" date="2021-02" db="EMBL/GenBank/DDBJ databases">
        <authorList>
            <person name="Dougan E. K."/>
            <person name="Rhodes N."/>
            <person name="Thang M."/>
            <person name="Chan C."/>
        </authorList>
    </citation>
    <scope>NUCLEOTIDE SEQUENCE</scope>
</reference>
<sequence>HEEDVGSPPHVFKFAIDCLNRPSFIFEKLELGLTVSGGETLCGSLRYSKYGKSYERTTPGLTPVYVQKGDFVNFTCILLPLHVAATTHSENNYSGEVPLALKINPTGAKEEVEQLRFGSLTLGMESEDEPPWRACKKAVEDAYAWTLERVETKGNEHVLEWSSPPFLDQSRITDDFDQMTSEIVKGDFREVKREIPMLSTYLLKFSPEISAASADTVQDTDLSHLVLLEGKWLYDKSTLPNIYKENNYVQMTVNASALPKGTKNMDVTVKYLIETGKGPFFHTVQLPVVDAGVLPAATTSTTTAATTATTSTTEAPVTKGATTSTTSQAQASTTMAAVSDATTQRPTKDTTSTSLGPYTKWILAALFVAFVVLLASFFVRRQRLVAARDQEEGVELRNAS</sequence>
<evidence type="ECO:0000256" key="2">
    <source>
        <dbReference type="SAM" id="Phobius"/>
    </source>
</evidence>
<feature type="non-terminal residue" evidence="3">
    <location>
        <position position="400"/>
    </location>
</feature>